<dbReference type="Proteomes" id="UP001280581">
    <property type="component" value="Unassembled WGS sequence"/>
</dbReference>
<dbReference type="AlphaFoldDB" id="A0AAN6M249"/>
<organism evidence="1 2">
    <name type="scientific">Pseudopithomyces chartarum</name>
    <dbReference type="NCBI Taxonomy" id="1892770"/>
    <lineage>
        <taxon>Eukaryota</taxon>
        <taxon>Fungi</taxon>
        <taxon>Dikarya</taxon>
        <taxon>Ascomycota</taxon>
        <taxon>Pezizomycotina</taxon>
        <taxon>Dothideomycetes</taxon>
        <taxon>Pleosporomycetidae</taxon>
        <taxon>Pleosporales</taxon>
        <taxon>Massarineae</taxon>
        <taxon>Didymosphaeriaceae</taxon>
        <taxon>Pseudopithomyces</taxon>
    </lineage>
</organism>
<evidence type="ECO:0000313" key="2">
    <source>
        <dbReference type="Proteomes" id="UP001280581"/>
    </source>
</evidence>
<sequence>MAFGLDPNTATREVFTKSLTEVSLPADAHDLWLWYASNHQSLLRKLAEHPAMVPNLQQTYNTPANSKNKVYRMWDFVGRTLGYIFRLDPDPPRWLRRSDAGYFRPHHHVLQPHS</sequence>
<keyword evidence="2" id="KW-1185">Reference proteome</keyword>
<comment type="caution">
    <text evidence="1">The sequence shown here is derived from an EMBL/GenBank/DDBJ whole genome shotgun (WGS) entry which is preliminary data.</text>
</comment>
<proteinExistence type="predicted"/>
<evidence type="ECO:0000313" key="1">
    <source>
        <dbReference type="EMBL" id="KAK3213870.1"/>
    </source>
</evidence>
<reference evidence="1 2" key="1">
    <citation type="submission" date="2021-02" db="EMBL/GenBank/DDBJ databases">
        <title>Genome assembly of Pseudopithomyces chartarum.</title>
        <authorList>
            <person name="Jauregui R."/>
            <person name="Singh J."/>
            <person name="Voisey C."/>
        </authorList>
    </citation>
    <scope>NUCLEOTIDE SEQUENCE [LARGE SCALE GENOMIC DNA]</scope>
    <source>
        <strain evidence="1 2">AGR01</strain>
    </source>
</reference>
<protein>
    <submittedName>
        <fullName evidence="1">Uncharacterized protein</fullName>
    </submittedName>
</protein>
<dbReference type="EMBL" id="WVTA01000004">
    <property type="protein sequence ID" value="KAK3213870.1"/>
    <property type="molecule type" value="Genomic_DNA"/>
</dbReference>
<name>A0AAN6M249_9PLEO</name>
<gene>
    <name evidence="1" type="ORF">GRF29_28g1340044</name>
</gene>
<accession>A0AAN6M249</accession>